<gene>
    <name evidence="7" type="ORF">H7U19_10845</name>
</gene>
<dbReference type="InterPro" id="IPR050738">
    <property type="entry name" value="Sulfatase"/>
</dbReference>
<dbReference type="PANTHER" id="PTHR42693:SF53">
    <property type="entry name" value="ENDO-4-O-SULFATASE"/>
    <property type="match status" value="1"/>
</dbReference>
<dbReference type="PROSITE" id="PS51257">
    <property type="entry name" value="PROKAR_LIPOPROTEIN"/>
    <property type="match status" value="1"/>
</dbReference>
<keyword evidence="4" id="KW-0106">Calcium</keyword>
<keyword evidence="5" id="KW-0732">Signal</keyword>
<feature type="chain" id="PRO_5037265201" evidence="5">
    <location>
        <begin position="21"/>
        <end position="436"/>
    </location>
</feature>
<dbReference type="EMBL" id="JACNMF010000003">
    <property type="protein sequence ID" value="MBC3758904.1"/>
    <property type="molecule type" value="Genomic_DNA"/>
</dbReference>
<organism evidence="7 8">
    <name type="scientific">Hyunsoonleella aquatilis</name>
    <dbReference type="NCBI Taxonomy" id="2762758"/>
    <lineage>
        <taxon>Bacteria</taxon>
        <taxon>Pseudomonadati</taxon>
        <taxon>Bacteroidota</taxon>
        <taxon>Flavobacteriia</taxon>
        <taxon>Flavobacteriales</taxon>
        <taxon>Flavobacteriaceae</taxon>
    </lineage>
</organism>
<feature type="signal peptide" evidence="5">
    <location>
        <begin position="1"/>
        <end position="20"/>
    </location>
</feature>
<protein>
    <submittedName>
        <fullName evidence="7">Sulfatase-like hydrolase/transferase</fullName>
    </submittedName>
</protein>
<sequence>MKWLVFAFAFIGLFSCSSNSEIDTNSEEDTMEMENQADKLPNILLVIADDMGLDATPGYNIGTEKPNMPHLQKLMDTGIRFNNLWSNPTCTPTRGTILTGKYGFRTNVLAVDDPLSTSETSLQKYLDLNTDNAYAHAVIGKWHLSRSASHPNDMGVGYYAGFTGGGVSSYSDWMLNVNGTRTTSTEYTTSKFTDLAIDWVDQQSKPWFLWLAYNAPHTPFHLPPNNLHSKGALPADETSINTNPLPYYLAMLEALDTEMGRLINSLSEEEKENTIIIFIGDNGTPGQVAQEYNSRRVKGSVYQGGVNVPMIVSGKGVERINAIENALINTTDLFATIADIAGTGITEVHDSKSFKTLFSNTLLNFRDYTYAETEDLTIRNNTHKYIVFDNGAEALYNLGSNPLENPNLLNPNQLPLNDTDESIKNELSSKLTEIRN</sequence>
<keyword evidence="8" id="KW-1185">Reference proteome</keyword>
<dbReference type="RefSeq" id="WP_186562227.1">
    <property type="nucleotide sequence ID" value="NZ_JACNMF010000003.1"/>
</dbReference>
<evidence type="ECO:0000313" key="7">
    <source>
        <dbReference type="EMBL" id="MBC3758904.1"/>
    </source>
</evidence>
<dbReference type="Proteomes" id="UP000656244">
    <property type="component" value="Unassembled WGS sequence"/>
</dbReference>
<dbReference type="InterPro" id="IPR024607">
    <property type="entry name" value="Sulfatase_CS"/>
</dbReference>
<reference evidence="7" key="1">
    <citation type="submission" date="2020-08" db="EMBL/GenBank/DDBJ databases">
        <title>Hyunsoonleella sp. strain SJ7 genome sequencing and assembly.</title>
        <authorList>
            <person name="Kim I."/>
        </authorList>
    </citation>
    <scope>NUCLEOTIDE SEQUENCE</scope>
    <source>
        <strain evidence="7">SJ7</strain>
    </source>
</reference>
<dbReference type="InterPro" id="IPR017850">
    <property type="entry name" value="Alkaline_phosphatase_core_sf"/>
</dbReference>
<evidence type="ECO:0000313" key="8">
    <source>
        <dbReference type="Proteomes" id="UP000656244"/>
    </source>
</evidence>
<dbReference type="InterPro" id="IPR000917">
    <property type="entry name" value="Sulfatase_N"/>
</dbReference>
<comment type="caution">
    <text evidence="7">The sequence shown here is derived from an EMBL/GenBank/DDBJ whole genome shotgun (WGS) entry which is preliminary data.</text>
</comment>
<accession>A0A923KIP0</accession>
<evidence type="ECO:0000256" key="3">
    <source>
        <dbReference type="ARBA" id="ARBA00022801"/>
    </source>
</evidence>
<evidence type="ECO:0000256" key="5">
    <source>
        <dbReference type="SAM" id="SignalP"/>
    </source>
</evidence>
<dbReference type="Gene3D" id="3.40.720.10">
    <property type="entry name" value="Alkaline Phosphatase, subunit A"/>
    <property type="match status" value="1"/>
</dbReference>
<feature type="domain" description="Sulfatase N-terminal" evidence="6">
    <location>
        <begin position="41"/>
        <end position="342"/>
    </location>
</feature>
<dbReference type="PANTHER" id="PTHR42693">
    <property type="entry name" value="ARYLSULFATASE FAMILY MEMBER"/>
    <property type="match status" value="1"/>
</dbReference>
<evidence type="ECO:0000256" key="1">
    <source>
        <dbReference type="ARBA" id="ARBA00008779"/>
    </source>
</evidence>
<keyword evidence="2" id="KW-0479">Metal-binding</keyword>
<comment type="similarity">
    <text evidence="1">Belongs to the sulfatase family.</text>
</comment>
<keyword evidence="3 7" id="KW-0378">Hydrolase</keyword>
<dbReference type="SUPFAM" id="SSF53649">
    <property type="entry name" value="Alkaline phosphatase-like"/>
    <property type="match status" value="1"/>
</dbReference>
<dbReference type="PROSITE" id="PS00523">
    <property type="entry name" value="SULFATASE_1"/>
    <property type="match status" value="1"/>
</dbReference>
<proteinExistence type="inferred from homology"/>
<dbReference type="GO" id="GO:0046872">
    <property type="term" value="F:metal ion binding"/>
    <property type="evidence" value="ECO:0007669"/>
    <property type="project" value="UniProtKB-KW"/>
</dbReference>
<evidence type="ECO:0000259" key="6">
    <source>
        <dbReference type="Pfam" id="PF00884"/>
    </source>
</evidence>
<evidence type="ECO:0000256" key="2">
    <source>
        <dbReference type="ARBA" id="ARBA00022723"/>
    </source>
</evidence>
<evidence type="ECO:0000256" key="4">
    <source>
        <dbReference type="ARBA" id="ARBA00022837"/>
    </source>
</evidence>
<dbReference type="GO" id="GO:0004065">
    <property type="term" value="F:arylsulfatase activity"/>
    <property type="evidence" value="ECO:0007669"/>
    <property type="project" value="TreeGrafter"/>
</dbReference>
<dbReference type="AlphaFoldDB" id="A0A923KIP0"/>
<dbReference type="Pfam" id="PF00884">
    <property type="entry name" value="Sulfatase"/>
    <property type="match status" value="1"/>
</dbReference>
<name>A0A923KIP0_9FLAO</name>